<evidence type="ECO:0000259" key="2">
    <source>
        <dbReference type="Pfam" id="PF24976"/>
    </source>
</evidence>
<feature type="compositionally biased region" description="Low complexity" evidence="1">
    <location>
        <begin position="353"/>
        <end position="397"/>
    </location>
</feature>
<feature type="domain" description="Lipocalin" evidence="2">
    <location>
        <begin position="505"/>
        <end position="669"/>
    </location>
</feature>
<dbReference type="PANTHER" id="PTHR37437:SF1">
    <property type="entry name" value="LIPOCALIN-RELATED PROTEIN"/>
    <property type="match status" value="1"/>
</dbReference>
<dbReference type="InterPro" id="IPR056868">
    <property type="entry name" value="Lipocalin_dom_nem"/>
</dbReference>
<keyword evidence="4" id="KW-1185">Reference proteome</keyword>
<accession>A0AAD4NF30</accession>
<feature type="region of interest" description="Disordered" evidence="1">
    <location>
        <begin position="117"/>
        <end position="199"/>
    </location>
</feature>
<organism evidence="3 4">
    <name type="scientific">Ditylenchus destructor</name>
    <dbReference type="NCBI Taxonomy" id="166010"/>
    <lineage>
        <taxon>Eukaryota</taxon>
        <taxon>Metazoa</taxon>
        <taxon>Ecdysozoa</taxon>
        <taxon>Nematoda</taxon>
        <taxon>Chromadorea</taxon>
        <taxon>Rhabditida</taxon>
        <taxon>Tylenchina</taxon>
        <taxon>Tylenchomorpha</taxon>
        <taxon>Sphaerularioidea</taxon>
        <taxon>Anguinidae</taxon>
        <taxon>Anguininae</taxon>
        <taxon>Ditylenchus</taxon>
    </lineage>
</organism>
<sequence length="680" mass="72693">MKTFPIALPIWDISAAILHRSTTTGVVTQISKASSIIFIVSFDSHIPNDASIHGFHSGYPFFRTDRVPYLMTPLITAIFAVLLGTAIAQDFNSNNEVNSMDSQRTVVMRLEPQPRRPSFMHQAVPPRAVPQHVSSPPQPVEQQPQVQSNQQQASNQQFNQQRFTPRMNGGQPASGNVPPPPPVAAQQPVLPGQATAAPPQQFAPREMATAPPPPPVNIPTDVQNQLIKFFGLDSFGIPGLTGNHPNGFAGAVQEMRAAGIPVQGLPVEHVGGQPIQAPQNEVLVQANPNFANELNNLMNEAKSGGPFHATQPNVPLPDAKPGDNGLIGLLSSSIRKLVKDSGMAEALSQGIPSVLGTGSDTSSSGGSSAGGYKPSSAFAASTDSESSTGSSNNEQSSAAISSGTGVRRQQTAAERALSGFASALGGGGNSPAHAGLPRIPGIPLLPGGIPRNSQGQIDVVSLIGSITRRVSNGTTLADVLPPEQLQTLADNVTDALLPATPEDFALSKFMGRWFEGINSPRASEQRCVVHHYGGLTKNDKTATFTALKIYREGSEFGPVRYSIGYAFRAGNKDAMLQLHSSENTDAQPFWVYKLGPEGTDPFGNKQYEYAIVSNWVKYPVTVLVRDPDSFKAKYEVEVLRWLEDQGFINGFVRAFNLLQPAGYSSCQYADNTFELFGKKR</sequence>
<evidence type="ECO:0000256" key="1">
    <source>
        <dbReference type="SAM" id="MobiDB-lite"/>
    </source>
</evidence>
<proteinExistence type="predicted"/>
<feature type="compositionally biased region" description="Low complexity" evidence="1">
    <location>
        <begin position="129"/>
        <end position="161"/>
    </location>
</feature>
<evidence type="ECO:0000313" key="4">
    <source>
        <dbReference type="Proteomes" id="UP001201812"/>
    </source>
</evidence>
<reference evidence="3" key="1">
    <citation type="submission" date="2022-01" db="EMBL/GenBank/DDBJ databases">
        <title>Genome Sequence Resource for Two Populations of Ditylenchus destructor, the Migratory Endoparasitic Phytonematode.</title>
        <authorList>
            <person name="Zhang H."/>
            <person name="Lin R."/>
            <person name="Xie B."/>
        </authorList>
    </citation>
    <scope>NUCLEOTIDE SEQUENCE</scope>
    <source>
        <strain evidence="3">BazhouSP</strain>
    </source>
</reference>
<dbReference type="Gene3D" id="2.40.128.20">
    <property type="match status" value="1"/>
</dbReference>
<dbReference type="PANTHER" id="PTHR37437">
    <property type="entry name" value="LIPOCALIN-RELATED PROTEIN-RELATED"/>
    <property type="match status" value="1"/>
</dbReference>
<dbReference type="AlphaFoldDB" id="A0AAD4NF30"/>
<protein>
    <submittedName>
        <fullName evidence="3">LiPocalin-Related protein</fullName>
    </submittedName>
</protein>
<feature type="region of interest" description="Disordered" evidence="1">
    <location>
        <begin position="351"/>
        <end position="412"/>
    </location>
</feature>
<evidence type="ECO:0000313" key="3">
    <source>
        <dbReference type="EMBL" id="KAI1725878.1"/>
    </source>
</evidence>
<dbReference type="Proteomes" id="UP001201812">
    <property type="component" value="Unassembled WGS sequence"/>
</dbReference>
<dbReference type="InterPro" id="IPR012674">
    <property type="entry name" value="Calycin"/>
</dbReference>
<dbReference type="EMBL" id="JAKKPZ010000002">
    <property type="protein sequence ID" value="KAI1725878.1"/>
    <property type="molecule type" value="Genomic_DNA"/>
</dbReference>
<feature type="compositionally biased region" description="Low complexity" evidence="1">
    <location>
        <begin position="184"/>
        <end position="199"/>
    </location>
</feature>
<comment type="caution">
    <text evidence="3">The sequence shown here is derived from an EMBL/GenBank/DDBJ whole genome shotgun (WGS) entry which is preliminary data.</text>
</comment>
<gene>
    <name evidence="3" type="ORF">DdX_02563</name>
</gene>
<dbReference type="SUPFAM" id="SSF50814">
    <property type="entry name" value="Lipocalins"/>
    <property type="match status" value="1"/>
</dbReference>
<feature type="compositionally biased region" description="Polar residues" evidence="1">
    <location>
        <begin position="398"/>
        <end position="412"/>
    </location>
</feature>
<dbReference type="FunFam" id="2.40.128.20:FF:000019">
    <property type="entry name" value="LiPocalin-Related protein"/>
    <property type="match status" value="1"/>
</dbReference>
<dbReference type="Pfam" id="PF24976">
    <property type="entry name" value="Lipocalin_10"/>
    <property type="match status" value="1"/>
</dbReference>
<name>A0AAD4NF30_9BILA</name>